<accession>A0A1I2UST2</accession>
<dbReference type="Proteomes" id="UP000199229">
    <property type="component" value="Unassembled WGS sequence"/>
</dbReference>
<gene>
    <name evidence="1" type="ORF">SAMN05192565_11195</name>
</gene>
<evidence type="ECO:0000313" key="2">
    <source>
        <dbReference type="Proteomes" id="UP000199229"/>
    </source>
</evidence>
<reference evidence="2" key="1">
    <citation type="submission" date="2016-10" db="EMBL/GenBank/DDBJ databases">
        <authorList>
            <person name="Varghese N."/>
            <person name="Submissions S."/>
        </authorList>
    </citation>
    <scope>NUCLEOTIDE SEQUENCE [LARGE SCALE GENOMIC DNA]</scope>
    <source>
        <strain evidence="2">Gh-105</strain>
    </source>
</reference>
<keyword evidence="2" id="KW-1185">Reference proteome</keyword>
<name>A0A1I2UST2_9HYPH</name>
<protein>
    <submittedName>
        <fullName evidence="1">Uncharacterized protein</fullName>
    </submittedName>
</protein>
<dbReference type="AlphaFoldDB" id="A0A1I2UST2"/>
<evidence type="ECO:0000313" key="1">
    <source>
        <dbReference type="EMBL" id="SFG79329.1"/>
    </source>
</evidence>
<sequence>MPRPRKAITASDAERAANHRRRLIEAGGKRLQTALSPTAAHALDVVRQEGETDRAVLERVLIEAAARVR</sequence>
<proteinExistence type="predicted"/>
<organism evidence="1 2">
    <name type="scientific">Methylobacterium gossipiicola</name>
    <dbReference type="NCBI Taxonomy" id="582675"/>
    <lineage>
        <taxon>Bacteria</taxon>
        <taxon>Pseudomonadati</taxon>
        <taxon>Pseudomonadota</taxon>
        <taxon>Alphaproteobacteria</taxon>
        <taxon>Hyphomicrobiales</taxon>
        <taxon>Methylobacteriaceae</taxon>
        <taxon>Methylobacterium</taxon>
    </lineage>
</organism>
<dbReference type="EMBL" id="FOPM01000011">
    <property type="protein sequence ID" value="SFG79329.1"/>
    <property type="molecule type" value="Genomic_DNA"/>
</dbReference>